<gene>
    <name evidence="2" type="ORF">GMARGA_LOCUS14276</name>
</gene>
<feature type="region of interest" description="Disordered" evidence="1">
    <location>
        <begin position="208"/>
        <end position="236"/>
    </location>
</feature>
<evidence type="ECO:0000313" key="2">
    <source>
        <dbReference type="EMBL" id="CAG8729635.1"/>
    </source>
</evidence>
<accession>A0ABN7V4H8</accession>
<dbReference type="EMBL" id="CAJVQB010009391">
    <property type="protein sequence ID" value="CAG8729635.1"/>
    <property type="molecule type" value="Genomic_DNA"/>
</dbReference>
<keyword evidence="3" id="KW-1185">Reference proteome</keyword>
<reference evidence="2 3" key="1">
    <citation type="submission" date="2021-06" db="EMBL/GenBank/DDBJ databases">
        <authorList>
            <person name="Kallberg Y."/>
            <person name="Tangrot J."/>
            <person name="Rosling A."/>
        </authorList>
    </citation>
    <scope>NUCLEOTIDE SEQUENCE [LARGE SCALE GENOMIC DNA]</scope>
    <source>
        <strain evidence="2 3">120-4 pot B 10/14</strain>
    </source>
</reference>
<feature type="compositionally biased region" description="Acidic residues" evidence="1">
    <location>
        <begin position="211"/>
        <end position="221"/>
    </location>
</feature>
<sequence>MSPSVSFFLLVSPVTEFHVTKHIAIYLTTDLWTAKSGHRYLGVTATWLTSNFEFCKALLSCNHLPYPHSDEQHLPEVKRQSCVAHTLQLSVLQGLKQCNQVHCHVKCLQAFFHLPKQAQRLREAQKNSKQSLGDYDDYNPLDVMTDVKTRIIELHNSMLHVSTTLLTKPDRASQQEGEKLNRLCLSRDKKHLVHPYVELLKKAFAPKCENEEKDGNEEESDSSTSDDNKIPSGGSRRHWQYAHHAKKEINVDDFNQIKSLPAANTVGLLQKVQAAIFLSLDELWPAPSDLDDIFKEREKSLELLQELYDSMKEDSQPRDISAQQQTTFYDYSDDDDDFFKALENKVSGSLSVAEEKDEKIE</sequence>
<organism evidence="2 3">
    <name type="scientific">Gigaspora margarita</name>
    <dbReference type="NCBI Taxonomy" id="4874"/>
    <lineage>
        <taxon>Eukaryota</taxon>
        <taxon>Fungi</taxon>
        <taxon>Fungi incertae sedis</taxon>
        <taxon>Mucoromycota</taxon>
        <taxon>Glomeromycotina</taxon>
        <taxon>Glomeromycetes</taxon>
        <taxon>Diversisporales</taxon>
        <taxon>Gigasporaceae</taxon>
        <taxon>Gigaspora</taxon>
    </lineage>
</organism>
<evidence type="ECO:0000313" key="3">
    <source>
        <dbReference type="Proteomes" id="UP000789901"/>
    </source>
</evidence>
<dbReference type="Proteomes" id="UP000789901">
    <property type="component" value="Unassembled WGS sequence"/>
</dbReference>
<name>A0ABN7V4H8_GIGMA</name>
<comment type="caution">
    <text evidence="2">The sequence shown here is derived from an EMBL/GenBank/DDBJ whole genome shotgun (WGS) entry which is preliminary data.</text>
</comment>
<protein>
    <submittedName>
        <fullName evidence="2">485_t:CDS:1</fullName>
    </submittedName>
</protein>
<proteinExistence type="predicted"/>
<evidence type="ECO:0000256" key="1">
    <source>
        <dbReference type="SAM" id="MobiDB-lite"/>
    </source>
</evidence>